<sequence>MDAKVKSSPLSKRITFLEGKGLTSEEVEEALKRAYPEQENPQDKNKVNSSEEQKIIAFPKEDVPQKQPKLPERVVYSKRNHTTPWSDILIWGTLAGGASVLIASYNLFKNWITGWPFLKSESDRLLQEINELKTSIDRIKLEQQALKEKVFDQCDSMKRLIDESREKIQTWSNSEFEARAQIDCLTESIERINRLLPQVQNSANEQLRESIKEWEGQLISLRALICSQGDDILVSSKEKESKIQDAMPLPAWQSDLSLGAIKELVL</sequence>
<keyword evidence="3 10" id="KW-0653">Protein transport</keyword>
<organism evidence="14 15">
    <name type="scientific">Mitosporidium daphniae</name>
    <dbReference type="NCBI Taxonomy" id="1485682"/>
    <lineage>
        <taxon>Eukaryota</taxon>
        <taxon>Fungi</taxon>
        <taxon>Fungi incertae sedis</taxon>
        <taxon>Microsporidia</taxon>
        <taxon>Mitosporidium</taxon>
    </lineage>
</organism>
<evidence type="ECO:0000256" key="6">
    <source>
        <dbReference type="ARBA" id="ARBA00023140"/>
    </source>
</evidence>
<dbReference type="Proteomes" id="UP000029725">
    <property type="component" value="Unassembled WGS sequence"/>
</dbReference>
<evidence type="ECO:0000256" key="7">
    <source>
        <dbReference type="ARBA" id="ARBA00029502"/>
    </source>
</evidence>
<dbReference type="AlphaFoldDB" id="A0A098VMU0"/>
<comment type="caution">
    <text evidence="14">The sequence shown here is derived from an EMBL/GenBank/DDBJ whole genome shotgun (WGS) entry which is preliminary data.</text>
</comment>
<evidence type="ECO:0000256" key="5">
    <source>
        <dbReference type="ARBA" id="ARBA00023136"/>
    </source>
</evidence>
<feature type="domain" description="Peroxisome membrane anchor protein Pex14p N-terminal" evidence="13">
    <location>
        <begin position="2"/>
        <end position="33"/>
    </location>
</feature>
<evidence type="ECO:0000313" key="14">
    <source>
        <dbReference type="EMBL" id="KGG50353.1"/>
    </source>
</evidence>
<protein>
    <recommendedName>
        <fullName evidence="7 10">Peroxisomal membrane protein PEX14</fullName>
    </recommendedName>
    <alternativeName>
        <fullName evidence="8 10">Peroxin-14</fullName>
    </alternativeName>
</protein>
<gene>
    <name evidence="14" type="ORF">DI09_75p130</name>
</gene>
<evidence type="ECO:0000259" key="13">
    <source>
        <dbReference type="Pfam" id="PF04695"/>
    </source>
</evidence>
<comment type="subcellular location">
    <subcellularLocation>
        <location evidence="9 10">Peroxisome membrane</location>
    </subcellularLocation>
</comment>
<evidence type="ECO:0000256" key="3">
    <source>
        <dbReference type="ARBA" id="ARBA00022927"/>
    </source>
</evidence>
<keyword evidence="2 10" id="KW-0813">Transport</keyword>
<keyword evidence="11" id="KW-0175">Coiled coil</keyword>
<dbReference type="GO" id="GO:0016560">
    <property type="term" value="P:protein import into peroxisome matrix, docking"/>
    <property type="evidence" value="ECO:0007669"/>
    <property type="project" value="UniProtKB-UniRule"/>
</dbReference>
<keyword evidence="6 10" id="KW-0576">Peroxisome</keyword>
<accession>A0A098VMU0</accession>
<evidence type="ECO:0000256" key="8">
    <source>
        <dbReference type="ARBA" id="ARBA00029691"/>
    </source>
</evidence>
<dbReference type="GO" id="GO:0005778">
    <property type="term" value="C:peroxisomal membrane"/>
    <property type="evidence" value="ECO:0007669"/>
    <property type="project" value="UniProtKB-SubCell"/>
</dbReference>
<dbReference type="PANTHER" id="PTHR23058:SF0">
    <property type="entry name" value="PEROXISOMAL MEMBRANE PROTEIN PEX14"/>
    <property type="match status" value="1"/>
</dbReference>
<dbReference type="OrthoDB" id="5549158at2759"/>
<dbReference type="InterPro" id="IPR025655">
    <property type="entry name" value="PEX14"/>
</dbReference>
<evidence type="ECO:0000313" key="15">
    <source>
        <dbReference type="Proteomes" id="UP000029725"/>
    </source>
</evidence>
<evidence type="ECO:0000256" key="2">
    <source>
        <dbReference type="ARBA" id="ARBA00022448"/>
    </source>
</evidence>
<dbReference type="VEuPathDB" id="MicrosporidiaDB:DI09_75p130"/>
<evidence type="ECO:0000256" key="10">
    <source>
        <dbReference type="RuleBase" id="RU367032"/>
    </source>
</evidence>
<keyword evidence="5 10" id="KW-0472">Membrane</keyword>
<dbReference type="EMBL" id="JMKJ01000585">
    <property type="protein sequence ID" value="KGG50353.1"/>
    <property type="molecule type" value="Genomic_DNA"/>
</dbReference>
<dbReference type="GO" id="GO:1990429">
    <property type="term" value="C:peroxisomal importomer complex"/>
    <property type="evidence" value="ECO:0007669"/>
    <property type="project" value="TreeGrafter"/>
</dbReference>
<dbReference type="GeneID" id="25260760"/>
<dbReference type="HOGENOM" id="CLU_1046163_0_0_1"/>
<comment type="similarity">
    <text evidence="1 10">Belongs to the peroxin-14 family.</text>
</comment>
<evidence type="ECO:0000256" key="11">
    <source>
        <dbReference type="SAM" id="Coils"/>
    </source>
</evidence>
<comment type="function">
    <text evidence="10">Component of the PEX13-PEX14 docking complex, a translocon channel that specifically mediates the import of peroxisomal cargo proteins bound to PEX5 receptor. The PEX13-PEX14 docking complex forms a large import pore which can be opened to a diameter of about 9 nm. Mechanistically, PEX5 receptor along with cargo proteins associates with the PEX14 subunit of the PEX13-PEX14 docking complex in the cytosol, leading to the insertion of the receptor into the organelle membrane with the concomitant translocation of the cargo into the peroxisome matrix.</text>
</comment>
<proteinExistence type="inferred from homology"/>
<keyword evidence="15" id="KW-1185">Reference proteome</keyword>
<feature type="coiled-coil region" evidence="11">
    <location>
        <begin position="122"/>
        <end position="149"/>
    </location>
</feature>
<dbReference type="Gene3D" id="1.10.10.10">
    <property type="entry name" value="Winged helix-like DNA-binding domain superfamily/Winged helix DNA-binding domain"/>
    <property type="match status" value="1"/>
</dbReference>
<evidence type="ECO:0000256" key="4">
    <source>
        <dbReference type="ARBA" id="ARBA00023010"/>
    </source>
</evidence>
<dbReference type="InterPro" id="IPR006785">
    <property type="entry name" value="Pex14_N"/>
</dbReference>
<keyword evidence="4" id="KW-0811">Translocation</keyword>
<evidence type="ECO:0000256" key="1">
    <source>
        <dbReference type="ARBA" id="ARBA00005443"/>
    </source>
</evidence>
<dbReference type="InterPro" id="IPR036388">
    <property type="entry name" value="WH-like_DNA-bd_sf"/>
</dbReference>
<evidence type="ECO:0000256" key="12">
    <source>
        <dbReference type="SAM" id="MobiDB-lite"/>
    </source>
</evidence>
<dbReference type="RefSeq" id="XP_013236780.1">
    <property type="nucleotide sequence ID" value="XM_013381326.1"/>
</dbReference>
<reference evidence="14 15" key="1">
    <citation type="submission" date="2014-04" db="EMBL/GenBank/DDBJ databases">
        <title>A new species of microsporidia sheds light on the evolution of extreme parasitism.</title>
        <authorList>
            <person name="Haag K.L."/>
            <person name="James T.Y."/>
            <person name="Larsson R."/>
            <person name="Schaer T.M."/>
            <person name="Refardt D."/>
            <person name="Pombert J.-F."/>
            <person name="Ebert D."/>
        </authorList>
    </citation>
    <scope>NUCLEOTIDE SEQUENCE [LARGE SCALE GENOMIC DNA]</scope>
    <source>
        <strain evidence="14 15">UGP3</strain>
        <tissue evidence="14">Spores</tissue>
    </source>
</reference>
<dbReference type="Pfam" id="PF04695">
    <property type="entry name" value="Pex14_N"/>
    <property type="match status" value="1"/>
</dbReference>
<dbReference type="PANTHER" id="PTHR23058">
    <property type="entry name" value="PEROXISOMAL MEMBRANE PROTEIN PEX14"/>
    <property type="match status" value="1"/>
</dbReference>
<evidence type="ECO:0000256" key="9">
    <source>
        <dbReference type="ARBA" id="ARBA00046271"/>
    </source>
</evidence>
<dbReference type="GO" id="GO:0005102">
    <property type="term" value="F:signaling receptor binding"/>
    <property type="evidence" value="ECO:0007669"/>
    <property type="project" value="TreeGrafter"/>
</dbReference>
<feature type="region of interest" description="Disordered" evidence="12">
    <location>
        <begin position="33"/>
        <end position="54"/>
    </location>
</feature>
<name>A0A098VMU0_9MICR</name>